<reference evidence="1" key="1">
    <citation type="submission" date="2014-11" db="EMBL/GenBank/DDBJ databases">
        <authorList>
            <person name="Amaro Gonzalez C."/>
        </authorList>
    </citation>
    <scope>NUCLEOTIDE SEQUENCE</scope>
</reference>
<dbReference type="EMBL" id="GBXM01043549">
    <property type="protein sequence ID" value="JAH65028.1"/>
    <property type="molecule type" value="Transcribed_RNA"/>
</dbReference>
<protein>
    <submittedName>
        <fullName evidence="1">Uncharacterized protein</fullName>
    </submittedName>
</protein>
<sequence>MKLCSEFNSKALTG</sequence>
<name>A0A0E9UJ51_ANGAN</name>
<organism evidence="1">
    <name type="scientific">Anguilla anguilla</name>
    <name type="common">European freshwater eel</name>
    <name type="synonym">Muraena anguilla</name>
    <dbReference type="NCBI Taxonomy" id="7936"/>
    <lineage>
        <taxon>Eukaryota</taxon>
        <taxon>Metazoa</taxon>
        <taxon>Chordata</taxon>
        <taxon>Craniata</taxon>
        <taxon>Vertebrata</taxon>
        <taxon>Euteleostomi</taxon>
        <taxon>Actinopterygii</taxon>
        <taxon>Neopterygii</taxon>
        <taxon>Teleostei</taxon>
        <taxon>Anguilliformes</taxon>
        <taxon>Anguillidae</taxon>
        <taxon>Anguilla</taxon>
    </lineage>
</organism>
<reference evidence="1" key="2">
    <citation type="journal article" date="2015" name="Fish Shellfish Immunol.">
        <title>Early steps in the European eel (Anguilla anguilla)-Vibrio vulnificus interaction in the gills: Role of the RtxA13 toxin.</title>
        <authorList>
            <person name="Callol A."/>
            <person name="Pajuelo D."/>
            <person name="Ebbesson L."/>
            <person name="Teles M."/>
            <person name="MacKenzie S."/>
            <person name="Amaro C."/>
        </authorList>
    </citation>
    <scope>NUCLEOTIDE SEQUENCE</scope>
</reference>
<accession>A0A0E9UJ51</accession>
<evidence type="ECO:0000313" key="1">
    <source>
        <dbReference type="EMBL" id="JAH65028.1"/>
    </source>
</evidence>
<proteinExistence type="predicted"/>